<dbReference type="AlphaFoldDB" id="A0A4U0WRQ8"/>
<dbReference type="EMBL" id="NAJN01001162">
    <property type="protein sequence ID" value="TKA65246.1"/>
    <property type="molecule type" value="Genomic_DNA"/>
</dbReference>
<keyword evidence="2" id="KW-1185">Reference proteome</keyword>
<name>A0A4U0WRQ8_9PEZI</name>
<dbReference type="OrthoDB" id="270167at2759"/>
<reference evidence="1 2" key="1">
    <citation type="submission" date="2017-03" db="EMBL/GenBank/DDBJ databases">
        <title>Genomes of endolithic fungi from Antarctica.</title>
        <authorList>
            <person name="Coleine C."/>
            <person name="Masonjones S."/>
            <person name="Stajich J.E."/>
        </authorList>
    </citation>
    <scope>NUCLEOTIDE SEQUENCE [LARGE SCALE GENOMIC DNA]</scope>
    <source>
        <strain evidence="1 2">CCFEE 5187</strain>
    </source>
</reference>
<evidence type="ECO:0000313" key="1">
    <source>
        <dbReference type="EMBL" id="TKA65246.1"/>
    </source>
</evidence>
<dbReference type="Proteomes" id="UP000308768">
    <property type="component" value="Unassembled WGS sequence"/>
</dbReference>
<sequence length="86" mass="9428">MAGEIDKNLGGRLTAIVELWFSMMPPQATTVFDPDKRAACNAAEALHFLGKRHNSIIADRLAILANLCDYKTRLNSTSLDQAGYGF</sequence>
<organism evidence="1 2">
    <name type="scientific">Cryomyces minteri</name>
    <dbReference type="NCBI Taxonomy" id="331657"/>
    <lineage>
        <taxon>Eukaryota</taxon>
        <taxon>Fungi</taxon>
        <taxon>Dikarya</taxon>
        <taxon>Ascomycota</taxon>
        <taxon>Pezizomycotina</taxon>
        <taxon>Dothideomycetes</taxon>
        <taxon>Dothideomycetes incertae sedis</taxon>
        <taxon>Cryomyces</taxon>
    </lineage>
</organism>
<comment type="caution">
    <text evidence="1">The sequence shown here is derived from an EMBL/GenBank/DDBJ whole genome shotgun (WGS) entry which is preliminary data.</text>
</comment>
<dbReference type="STRING" id="331657.A0A4U0WRQ8"/>
<gene>
    <name evidence="1" type="ORF">B0A49_07965</name>
</gene>
<accession>A0A4U0WRQ8</accession>
<feature type="non-terminal residue" evidence="1">
    <location>
        <position position="86"/>
    </location>
</feature>
<proteinExistence type="predicted"/>
<protein>
    <submittedName>
        <fullName evidence="1">Uncharacterized protein</fullName>
    </submittedName>
</protein>
<evidence type="ECO:0000313" key="2">
    <source>
        <dbReference type="Proteomes" id="UP000308768"/>
    </source>
</evidence>